<feature type="domain" description="VWFA" evidence="1">
    <location>
        <begin position="565"/>
        <end position="752"/>
    </location>
</feature>
<dbReference type="InterPro" id="IPR002035">
    <property type="entry name" value="VWF_A"/>
</dbReference>
<dbReference type="Pfam" id="PF00092">
    <property type="entry name" value="VWA"/>
    <property type="match status" value="1"/>
</dbReference>
<keyword evidence="3" id="KW-1185">Reference proteome</keyword>
<evidence type="ECO:0000313" key="2">
    <source>
        <dbReference type="EMBL" id="BCN92519.1"/>
    </source>
</evidence>
<evidence type="ECO:0000313" key="3">
    <source>
        <dbReference type="Proteomes" id="UP001054820"/>
    </source>
</evidence>
<dbReference type="EMBL" id="AP024202">
    <property type="protein sequence ID" value="BCN92519.1"/>
    <property type="molecule type" value="Genomic_DNA"/>
</dbReference>
<name>A0ABM7MB31_9GAMM</name>
<dbReference type="SUPFAM" id="SSF53300">
    <property type="entry name" value="vWA-like"/>
    <property type="match status" value="1"/>
</dbReference>
<dbReference type="InterPro" id="IPR051928">
    <property type="entry name" value="NorD/CobT"/>
</dbReference>
<dbReference type="RefSeq" id="WP_237262218.1">
    <property type="nucleotide sequence ID" value="NZ_AP024202.1"/>
</dbReference>
<protein>
    <recommendedName>
        <fullName evidence="1">VWFA domain-containing protein</fullName>
    </recommendedName>
</protein>
<dbReference type="SMART" id="SM00327">
    <property type="entry name" value="VWA"/>
    <property type="match status" value="1"/>
</dbReference>
<dbReference type="Proteomes" id="UP001054820">
    <property type="component" value="Chromosome"/>
</dbReference>
<gene>
    <name evidence="2" type="ORF">THMIRHAM_03040</name>
</gene>
<dbReference type="PANTHER" id="PTHR41248:SF1">
    <property type="entry name" value="NORD PROTEIN"/>
    <property type="match status" value="1"/>
</dbReference>
<dbReference type="PANTHER" id="PTHR41248">
    <property type="entry name" value="NORD PROTEIN"/>
    <property type="match status" value="1"/>
</dbReference>
<evidence type="ECO:0000259" key="1">
    <source>
        <dbReference type="PROSITE" id="PS50234"/>
    </source>
</evidence>
<dbReference type="CDD" id="cd01454">
    <property type="entry name" value="vWA_norD_type"/>
    <property type="match status" value="1"/>
</dbReference>
<accession>A0ABM7MB31</accession>
<dbReference type="Gene3D" id="3.40.50.410">
    <property type="entry name" value="von Willebrand factor, type A domain"/>
    <property type="match status" value="1"/>
</dbReference>
<proteinExistence type="predicted"/>
<organism evidence="2 3">
    <name type="scientific">Thiomicrorhabdus immobilis</name>
    <dbReference type="NCBI Taxonomy" id="2791037"/>
    <lineage>
        <taxon>Bacteria</taxon>
        <taxon>Pseudomonadati</taxon>
        <taxon>Pseudomonadota</taxon>
        <taxon>Gammaproteobacteria</taxon>
        <taxon>Thiotrichales</taxon>
        <taxon>Piscirickettsiaceae</taxon>
        <taxon>Thiomicrorhabdus</taxon>
    </lineage>
</organism>
<sequence length="754" mass="87227">MNEELFAEYQHKFTCKFPKAIELFPDFIEHAVHTLSPEGVEAYLDGANFLCMIGQGVEPVLVYMEVMPEIAAHFGKGTNKMIADYSYQLARSPNKKALIPFLATLGHVCRRIDRVEDLQQYLDILDEYVDKTQTVIHGHHSIHESPGMIALLENMPQLISKLCLTGIRNFIDYGARNYQSSPDQQIEYFSLTSHDAKSIIQRERQGTTFKDVERHMDMLKESMWKCDLPFSVFSTAFDQIRVPTPYLDEDLIAVPDVYDEENGVSGKDRYRAMLGHIMAHKRWSGKLMADNFAPHMQLFVSIFEDSRVEYLLMKEYPGFKKLFLALHPYPEKGACDDKKQSCLRYRATRLSRALLDENFNSENTLIEDFRQQFHAIMEEKGEDSTTQDMAMLGTKFYVKARKQSSDSLPDIFFDDTEVSYRDDNRYIWHHYEEYDEADEIVPNEYQSDEKVVDTADSLPPRHYDEWDYLSETYRPDWATVYERLHPSTSANKVDKLMEKHEGLAKRLKKMIEMLKPQNKKRIRFQEEGEELDLDVALRSIIDFKSGQAPDPRINYSHTTDSRNIAVMLLVDTSQSLNERNKETGQTLLELSQEALAITAWTVEQLGDKFAIAGFSSDTRHEVRYQHIKGYSEHYCDDVKARISAMEASYSTRMGAAMRHAAHYLEAQQAEKKLMLILTDGEPADIDTKDPQMLIKDTHKAVEELQGRGIYSYCITLDPKADEYVEDIFGSQYTVIDHVDKLPEQLPQVFMKLTH</sequence>
<dbReference type="PROSITE" id="PS50234">
    <property type="entry name" value="VWFA"/>
    <property type="match status" value="1"/>
</dbReference>
<reference evidence="2" key="1">
    <citation type="journal article" date="2022" name="Arch. Microbiol.">
        <title>Thiomicrorhabdus immobilis sp. nov., a mesophilic sulfur-oxidizing bacterium isolated from sediment of a brackish lake in northern Japan.</title>
        <authorList>
            <person name="Kojima H."/>
            <person name="Mochizuki J."/>
            <person name="Kanda M."/>
            <person name="Watanabe T."/>
            <person name="Fukui M."/>
        </authorList>
    </citation>
    <scope>NUCLEOTIDE SEQUENCE</scope>
    <source>
        <strain evidence="2">Am19</strain>
    </source>
</reference>
<dbReference type="InterPro" id="IPR036465">
    <property type="entry name" value="vWFA_dom_sf"/>
</dbReference>